<feature type="compositionally biased region" description="Low complexity" evidence="2">
    <location>
        <begin position="488"/>
        <end position="497"/>
    </location>
</feature>
<dbReference type="InterPro" id="IPR003615">
    <property type="entry name" value="HNH_nuc"/>
</dbReference>
<evidence type="ECO:0000313" key="5">
    <source>
        <dbReference type="Proteomes" id="UP001304769"/>
    </source>
</evidence>
<dbReference type="Pfam" id="PF01844">
    <property type="entry name" value="HNH"/>
    <property type="match status" value="1"/>
</dbReference>
<evidence type="ECO:0000313" key="4">
    <source>
        <dbReference type="EMBL" id="MEA5457139.1"/>
    </source>
</evidence>
<gene>
    <name evidence="4" type="ORF">SPF06_20660</name>
</gene>
<protein>
    <submittedName>
        <fullName evidence="4">DUF222 domain-containing protein</fullName>
    </submittedName>
</protein>
<dbReference type="SMART" id="SM00507">
    <property type="entry name" value="HNHc"/>
    <property type="match status" value="1"/>
</dbReference>
<dbReference type="Proteomes" id="UP001304769">
    <property type="component" value="Unassembled WGS sequence"/>
</dbReference>
<dbReference type="Pfam" id="PF02720">
    <property type="entry name" value="DUF222"/>
    <property type="match status" value="1"/>
</dbReference>
<dbReference type="RefSeq" id="WP_323281051.1">
    <property type="nucleotide sequence ID" value="NZ_JAYGGQ010000022.1"/>
</dbReference>
<dbReference type="InterPro" id="IPR002711">
    <property type="entry name" value="HNH"/>
</dbReference>
<keyword evidence="5" id="KW-1185">Reference proteome</keyword>
<evidence type="ECO:0000256" key="2">
    <source>
        <dbReference type="SAM" id="MobiDB-lite"/>
    </source>
</evidence>
<feature type="domain" description="HNH nuclease" evidence="3">
    <location>
        <begin position="422"/>
        <end position="474"/>
    </location>
</feature>
<comment type="similarity">
    <text evidence="1">Belongs to the Rv1128c/1148c/1588c/1702c/1945/3466 family.</text>
</comment>
<proteinExistence type="inferred from homology"/>
<accession>A0ABU5TCD0</accession>
<sequence length="552" mass="57518">MIVEEVLSPVEGDRVCADPRGAGRLGADLLGADLLGADRPGAGPWGADPLGAVGWDFYGDPLARLVEPPAVDPSVFEAFDGLGEEDPEAEFLWEAALPPAALMARARAERADGLVAELERIDAAQARLEARRAVTLAALTAAVGGSSEDPARRLDAPTVAASELAAALRISQRTASAAVAEALAVTKAPWAPVLEGMASGALPRRRAAAILDAAAPVPPERLDEFAAEAAAIANPPDSEGIPAQGALRRRLRRLAERHAGEPLVVRKERAAAHRRVDLEPDHEGMCWLSAYLPLEAGAAIDTRLEAIARSLQGPGEERTLGQLRADALADLLAGTGSSPLGGVRTELIVTVPARTLTRGADAPGEDDAGEDAPGEIVGYGPIDAGAVRLLAAEAATWSRLCVEPGTGAPLALGRRRYTPTPAMRRFLGARDRACRFPGCDKPAAATEADHTREWSEGGATDTGNLALLCPQHHRLKTLGHWEVRQAGTAPADPATTRVPDDPADPAPPDVPGTPSARTASRGASPPPGTLEWTAPSGRRYVTYPEGDPPPPF</sequence>
<reference evidence="4 5" key="1">
    <citation type="submission" date="2023-12" db="EMBL/GenBank/DDBJ databases">
        <title>Sinomonas terricola sp. nov, isolated from litchi orchard soil in Guangdong, PR China.</title>
        <authorList>
            <person name="Jiaxin W."/>
            <person name="Yang Z."/>
            <person name="Honghui Z."/>
        </authorList>
    </citation>
    <scope>NUCLEOTIDE SEQUENCE [LARGE SCALE GENOMIC DNA]</scope>
    <source>
        <strain evidence="4 5">JGH33</strain>
    </source>
</reference>
<comment type="caution">
    <text evidence="4">The sequence shown here is derived from an EMBL/GenBank/DDBJ whole genome shotgun (WGS) entry which is preliminary data.</text>
</comment>
<dbReference type="CDD" id="cd00085">
    <property type="entry name" value="HNHc"/>
    <property type="match status" value="1"/>
</dbReference>
<organism evidence="4 5">
    <name type="scientific">Sinomonas terricola</name>
    <dbReference type="NCBI Taxonomy" id="3110330"/>
    <lineage>
        <taxon>Bacteria</taxon>
        <taxon>Bacillati</taxon>
        <taxon>Actinomycetota</taxon>
        <taxon>Actinomycetes</taxon>
        <taxon>Micrococcales</taxon>
        <taxon>Micrococcaceae</taxon>
        <taxon>Sinomonas</taxon>
    </lineage>
</organism>
<evidence type="ECO:0000259" key="3">
    <source>
        <dbReference type="SMART" id="SM00507"/>
    </source>
</evidence>
<feature type="region of interest" description="Disordered" evidence="2">
    <location>
        <begin position="488"/>
        <end position="552"/>
    </location>
</feature>
<dbReference type="EMBL" id="JAYGGQ010000022">
    <property type="protein sequence ID" value="MEA5457139.1"/>
    <property type="molecule type" value="Genomic_DNA"/>
</dbReference>
<dbReference type="InterPro" id="IPR003870">
    <property type="entry name" value="DUF222"/>
</dbReference>
<dbReference type="Gene3D" id="1.10.30.50">
    <property type="match status" value="1"/>
</dbReference>
<evidence type="ECO:0000256" key="1">
    <source>
        <dbReference type="ARBA" id="ARBA00023450"/>
    </source>
</evidence>
<name>A0ABU5TCD0_9MICC</name>